<dbReference type="InterPro" id="IPR051468">
    <property type="entry name" value="Fungal_SecMetab_SDRs"/>
</dbReference>
<organism evidence="5 6">
    <name type="scientific">Didymodactylos carnosus</name>
    <dbReference type="NCBI Taxonomy" id="1234261"/>
    <lineage>
        <taxon>Eukaryota</taxon>
        <taxon>Metazoa</taxon>
        <taxon>Spiralia</taxon>
        <taxon>Gnathifera</taxon>
        <taxon>Rotifera</taxon>
        <taxon>Eurotatoria</taxon>
        <taxon>Bdelloidea</taxon>
        <taxon>Philodinida</taxon>
        <taxon>Philodinidae</taxon>
        <taxon>Didymodactylos</taxon>
    </lineage>
</organism>
<keyword evidence="2" id="KW-0560">Oxidoreductase</keyword>
<accession>A0A8S2N2W6</accession>
<evidence type="ECO:0000313" key="5">
    <source>
        <dbReference type="EMBL" id="CAF3977775.1"/>
    </source>
</evidence>
<dbReference type="SUPFAM" id="SSF51735">
    <property type="entry name" value="NAD(P)-binding Rossmann-fold domains"/>
    <property type="match status" value="1"/>
</dbReference>
<evidence type="ECO:0000313" key="4">
    <source>
        <dbReference type="EMBL" id="CAF1166225.1"/>
    </source>
</evidence>
<comment type="caution">
    <text evidence="5">The sequence shown here is derived from an EMBL/GenBank/DDBJ whole genome shotgun (WGS) entry which is preliminary data.</text>
</comment>
<evidence type="ECO:0000256" key="1">
    <source>
        <dbReference type="ARBA" id="ARBA00022857"/>
    </source>
</evidence>
<dbReference type="Proteomes" id="UP000677228">
    <property type="component" value="Unassembled WGS sequence"/>
</dbReference>
<dbReference type="EMBL" id="CAJNOK010012565">
    <property type="protein sequence ID" value="CAF1166225.1"/>
    <property type="molecule type" value="Genomic_DNA"/>
</dbReference>
<dbReference type="GO" id="GO:0005737">
    <property type="term" value="C:cytoplasm"/>
    <property type="evidence" value="ECO:0007669"/>
    <property type="project" value="TreeGrafter"/>
</dbReference>
<dbReference type="Proteomes" id="UP000682733">
    <property type="component" value="Unassembled WGS sequence"/>
</dbReference>
<keyword evidence="1" id="KW-0521">NADP</keyword>
<dbReference type="InterPro" id="IPR036291">
    <property type="entry name" value="NAD(P)-bd_dom_sf"/>
</dbReference>
<dbReference type="Gene3D" id="3.40.50.720">
    <property type="entry name" value="NAD(P)-binding Rossmann-like Domain"/>
    <property type="match status" value="1"/>
</dbReference>
<gene>
    <name evidence="4" type="ORF">OVA965_LOCUS22342</name>
    <name evidence="5" type="ORF">TMI583_LOCUS23054</name>
</gene>
<feature type="chain" id="PRO_5036434663" evidence="3">
    <location>
        <begin position="18"/>
        <end position="142"/>
    </location>
</feature>
<dbReference type="Pfam" id="PF00106">
    <property type="entry name" value="adh_short"/>
    <property type="match status" value="1"/>
</dbReference>
<dbReference type="AlphaFoldDB" id="A0A8S2N2W6"/>
<dbReference type="InterPro" id="IPR002347">
    <property type="entry name" value="SDR_fam"/>
</dbReference>
<proteinExistence type="predicted"/>
<evidence type="ECO:0000313" key="6">
    <source>
        <dbReference type="Proteomes" id="UP000682733"/>
    </source>
</evidence>
<name>A0A8S2N2W6_9BILA</name>
<dbReference type="GO" id="GO:0016491">
    <property type="term" value="F:oxidoreductase activity"/>
    <property type="evidence" value="ECO:0007669"/>
    <property type="project" value="UniProtKB-KW"/>
</dbReference>
<evidence type="ECO:0000256" key="3">
    <source>
        <dbReference type="SAM" id="SignalP"/>
    </source>
</evidence>
<dbReference type="PANTHER" id="PTHR43544">
    <property type="entry name" value="SHORT-CHAIN DEHYDROGENASE/REDUCTASE"/>
    <property type="match status" value="1"/>
</dbReference>
<dbReference type="EMBL" id="CAJOBA010034088">
    <property type="protein sequence ID" value="CAF3977775.1"/>
    <property type="molecule type" value="Genomic_DNA"/>
</dbReference>
<reference evidence="5" key="1">
    <citation type="submission" date="2021-02" db="EMBL/GenBank/DDBJ databases">
        <authorList>
            <person name="Nowell W R."/>
        </authorList>
    </citation>
    <scope>NUCLEOTIDE SEQUENCE</scope>
</reference>
<keyword evidence="3" id="KW-0732">Signal</keyword>
<sequence>MFLYFVLLLRHFFICNMKSILITGANRGIGLGIVNYLASSSELKPDYIFAGYRKPEESKELLELGQSKKNVIPVRLDITNDESIKDAKFEVEGKLSGKGLNMLINNAGVAKKLNINTINENDMLETYRNNVIGPWKVTKVNY</sequence>
<feature type="signal peptide" evidence="3">
    <location>
        <begin position="1"/>
        <end position="17"/>
    </location>
</feature>
<protein>
    <submittedName>
        <fullName evidence="5">Uncharacterized protein</fullName>
    </submittedName>
</protein>
<dbReference type="PRINTS" id="PR00081">
    <property type="entry name" value="GDHRDH"/>
</dbReference>
<dbReference type="PANTHER" id="PTHR43544:SF7">
    <property type="entry name" value="NADB-LER2"/>
    <property type="match status" value="1"/>
</dbReference>
<evidence type="ECO:0000256" key="2">
    <source>
        <dbReference type="ARBA" id="ARBA00023002"/>
    </source>
</evidence>